<keyword evidence="2" id="KW-0732">Signal</keyword>
<evidence type="ECO:0000259" key="4">
    <source>
        <dbReference type="Pfam" id="PF22244"/>
    </source>
</evidence>
<dbReference type="RefSeq" id="WP_191171738.1">
    <property type="nucleotide sequence ID" value="NZ_JACXZS010000006.1"/>
</dbReference>
<feature type="domain" description="4-O-methyl-glucuronoyl methylesterase-like" evidence="4">
    <location>
        <begin position="5"/>
        <end position="65"/>
    </location>
</feature>
<dbReference type="InterPro" id="IPR054579">
    <property type="entry name" value="GCE-like_dom"/>
</dbReference>
<evidence type="ECO:0000256" key="3">
    <source>
        <dbReference type="ARBA" id="ARBA00022801"/>
    </source>
</evidence>
<keyword evidence="6" id="KW-1185">Reference proteome</keyword>
<keyword evidence="3" id="KW-0378">Hydrolase</keyword>
<protein>
    <recommendedName>
        <fullName evidence="4">4-O-methyl-glucuronoyl methylesterase-like domain-containing protein</fullName>
    </recommendedName>
</protein>
<reference evidence="5 6" key="1">
    <citation type="submission" date="2020-09" db="EMBL/GenBank/DDBJ databases">
        <title>Isolation and identification of active actinomycetes.</title>
        <authorList>
            <person name="Li X."/>
        </authorList>
    </citation>
    <scope>NUCLEOTIDE SEQUENCE [LARGE SCALE GENOMIC DNA]</scope>
    <source>
        <strain evidence="5 6">NEAU-LLC</strain>
    </source>
</reference>
<dbReference type="Proteomes" id="UP000598426">
    <property type="component" value="Unassembled WGS sequence"/>
</dbReference>
<evidence type="ECO:0000313" key="5">
    <source>
        <dbReference type="EMBL" id="MBD3942107.1"/>
    </source>
</evidence>
<comment type="caution">
    <text evidence="5">The sequence shown here is derived from an EMBL/GenBank/DDBJ whole genome shotgun (WGS) entry which is preliminary data.</text>
</comment>
<dbReference type="InterPro" id="IPR029058">
    <property type="entry name" value="AB_hydrolase_fold"/>
</dbReference>
<dbReference type="Gene3D" id="3.40.50.1820">
    <property type="entry name" value="alpha/beta hydrolase"/>
    <property type="match status" value="1"/>
</dbReference>
<dbReference type="Pfam" id="PF22244">
    <property type="entry name" value="GCE_fung"/>
    <property type="match status" value="1"/>
</dbReference>
<dbReference type="EMBL" id="JACXZS010000006">
    <property type="protein sequence ID" value="MBD3942107.1"/>
    <property type="molecule type" value="Genomic_DNA"/>
</dbReference>
<name>A0ABR8NNT8_9MICO</name>
<evidence type="ECO:0000313" key="6">
    <source>
        <dbReference type="Proteomes" id="UP000598426"/>
    </source>
</evidence>
<accession>A0ABR8NNT8</accession>
<organism evidence="5 6">
    <name type="scientific">Microbacterium helvum</name>
    <dbReference type="NCBI Taxonomy" id="2773713"/>
    <lineage>
        <taxon>Bacteria</taxon>
        <taxon>Bacillati</taxon>
        <taxon>Actinomycetota</taxon>
        <taxon>Actinomycetes</taxon>
        <taxon>Micrococcales</taxon>
        <taxon>Microbacteriaceae</taxon>
        <taxon>Microbacterium</taxon>
    </lineage>
</organism>
<evidence type="ECO:0000256" key="1">
    <source>
        <dbReference type="ARBA" id="ARBA00022487"/>
    </source>
</evidence>
<keyword evidence="1" id="KW-0719">Serine esterase</keyword>
<sequence length="108" mass="12014">MRFPAWFTPRFATYASREDDLPIDQHHLLAALAPRSLYVASATEDDWADPVGEYLATSAALSAHRVLANARVGYHLRPGGHSLGEEDWEHILTFLARHVKDDGGSRTC</sequence>
<evidence type="ECO:0000256" key="2">
    <source>
        <dbReference type="ARBA" id="ARBA00022729"/>
    </source>
</evidence>
<proteinExistence type="predicted"/>
<gene>
    <name evidence="5" type="ORF">IF188_10400</name>
</gene>